<accession>S0FSD7</accession>
<evidence type="ECO:0000313" key="2">
    <source>
        <dbReference type="EMBL" id="EMS77615.1"/>
    </source>
</evidence>
<evidence type="ECO:0000259" key="1">
    <source>
        <dbReference type="Pfam" id="PF09994"/>
    </source>
</evidence>
<dbReference type="InterPro" id="IPR018712">
    <property type="entry name" value="Tle1-like_cat"/>
</dbReference>
<evidence type="ECO:0000313" key="3">
    <source>
        <dbReference type="Proteomes" id="UP000014216"/>
    </source>
</evidence>
<keyword evidence="3" id="KW-1185">Reference proteome</keyword>
<comment type="caution">
    <text evidence="2">The sequence shown here is derived from an EMBL/GenBank/DDBJ whole genome shotgun (WGS) entry which is preliminary data.</text>
</comment>
<dbReference type="EMBL" id="APJX01000013">
    <property type="protein sequence ID" value="EMS77615.1"/>
    <property type="molecule type" value="Genomic_DNA"/>
</dbReference>
<dbReference type="AlphaFoldDB" id="S0FSD7"/>
<protein>
    <recommendedName>
        <fullName evidence="1">T6SS Phospholipase effector Tle1-like catalytic domain-containing protein</fullName>
    </recommendedName>
</protein>
<dbReference type="PATRIC" id="fig|1286635.3.peg.4334"/>
<sequence length="167" mass="18833">MKSYRDKQIAPNDPTARTFRDRFSRPAVSIHMIGVWDVEQRWFTGAHANVGGGYGDDPLADLPLAWIQKKALAAGLDLTPCTPPDQALTTSPRDSFAEFLGGTYQWFARRFKPNNGRHIRKYDTDPDGNPAINVTVDPSVWERWHRNPVYRPLTLVNKGLTPQCPTS</sequence>
<dbReference type="PANTHER" id="PTHR33840">
    <property type="match status" value="1"/>
</dbReference>
<dbReference type="Proteomes" id="UP000014216">
    <property type="component" value="Unassembled WGS sequence"/>
</dbReference>
<proteinExistence type="predicted"/>
<dbReference type="PANTHER" id="PTHR33840:SF1">
    <property type="entry name" value="TLE1 PHOSPHOLIPASE DOMAIN-CONTAINING PROTEIN"/>
    <property type="match status" value="1"/>
</dbReference>
<feature type="domain" description="T6SS Phospholipase effector Tle1-like catalytic" evidence="1">
    <location>
        <begin position="37"/>
        <end position="68"/>
    </location>
</feature>
<reference evidence="2 3" key="1">
    <citation type="journal article" date="2013" name="Genome Announc.">
        <title>Draft Genome Sequence of Desulfotignum phosphitoxidans DSM 13687 Strain FiPS-3.</title>
        <authorList>
            <person name="Poehlein A."/>
            <person name="Daniel R."/>
            <person name="Simeonova D.D."/>
        </authorList>
    </citation>
    <scope>NUCLEOTIDE SEQUENCE [LARGE SCALE GENOMIC DNA]</scope>
    <source>
        <strain evidence="2 3">DSM 13687</strain>
    </source>
</reference>
<name>S0FSD7_9BACT</name>
<organism evidence="2 3">
    <name type="scientific">Desulfotignum phosphitoxidans DSM 13687</name>
    <dbReference type="NCBI Taxonomy" id="1286635"/>
    <lineage>
        <taxon>Bacteria</taxon>
        <taxon>Pseudomonadati</taxon>
        <taxon>Thermodesulfobacteriota</taxon>
        <taxon>Desulfobacteria</taxon>
        <taxon>Desulfobacterales</taxon>
        <taxon>Desulfobacteraceae</taxon>
        <taxon>Desulfotignum</taxon>
    </lineage>
</organism>
<dbReference type="RefSeq" id="WP_006968309.1">
    <property type="nucleotide sequence ID" value="NZ_APJX01000013.1"/>
</dbReference>
<gene>
    <name evidence="2" type="ORF">Dpo_13c00130</name>
</gene>
<dbReference type="Pfam" id="PF09994">
    <property type="entry name" value="T6SS_Tle1-like_cat"/>
    <property type="match status" value="1"/>
</dbReference>